<dbReference type="InterPro" id="IPR003439">
    <property type="entry name" value="ABC_transporter-like_ATP-bd"/>
</dbReference>
<accession>A0A9D2KQ21</accession>
<evidence type="ECO:0000313" key="11">
    <source>
        <dbReference type="EMBL" id="HJA72025.1"/>
    </source>
</evidence>
<evidence type="ECO:0000256" key="3">
    <source>
        <dbReference type="ARBA" id="ARBA00022475"/>
    </source>
</evidence>
<dbReference type="GO" id="GO:0005524">
    <property type="term" value="F:ATP binding"/>
    <property type="evidence" value="ECO:0007669"/>
    <property type="project" value="UniProtKB-KW"/>
</dbReference>
<evidence type="ECO:0000259" key="10">
    <source>
        <dbReference type="PROSITE" id="PS50893"/>
    </source>
</evidence>
<evidence type="ECO:0000256" key="1">
    <source>
        <dbReference type="ARBA" id="ARBA00004202"/>
    </source>
</evidence>
<dbReference type="GO" id="GO:0005886">
    <property type="term" value="C:plasma membrane"/>
    <property type="evidence" value="ECO:0007669"/>
    <property type="project" value="UniProtKB-SubCell"/>
</dbReference>
<evidence type="ECO:0000256" key="5">
    <source>
        <dbReference type="ARBA" id="ARBA00022737"/>
    </source>
</evidence>
<dbReference type="EMBL" id="DWZA01000094">
    <property type="protein sequence ID" value="HJA72025.1"/>
    <property type="molecule type" value="Genomic_DNA"/>
</dbReference>
<keyword evidence="4" id="KW-0762">Sugar transport</keyword>
<dbReference type="Proteomes" id="UP000823900">
    <property type="component" value="Unassembled WGS sequence"/>
</dbReference>
<dbReference type="PANTHER" id="PTHR43790:SF3">
    <property type="entry name" value="D-ALLOSE IMPORT ATP-BINDING PROTEIN ALSA-RELATED"/>
    <property type="match status" value="1"/>
</dbReference>
<proteinExistence type="predicted"/>
<reference evidence="11" key="2">
    <citation type="submission" date="2021-04" db="EMBL/GenBank/DDBJ databases">
        <authorList>
            <person name="Gilroy R."/>
        </authorList>
    </citation>
    <scope>NUCLEOTIDE SEQUENCE</scope>
    <source>
        <strain evidence="11">CHK178-16964</strain>
    </source>
</reference>
<keyword evidence="7 11" id="KW-0067">ATP-binding</keyword>
<evidence type="ECO:0000256" key="4">
    <source>
        <dbReference type="ARBA" id="ARBA00022597"/>
    </source>
</evidence>
<dbReference type="Gene3D" id="3.40.50.300">
    <property type="entry name" value="P-loop containing nucleotide triphosphate hydrolases"/>
    <property type="match status" value="2"/>
</dbReference>
<evidence type="ECO:0000256" key="9">
    <source>
        <dbReference type="ARBA" id="ARBA00023136"/>
    </source>
</evidence>
<evidence type="ECO:0000256" key="6">
    <source>
        <dbReference type="ARBA" id="ARBA00022741"/>
    </source>
</evidence>
<gene>
    <name evidence="11" type="ORF">IAA07_10715</name>
</gene>
<keyword evidence="5" id="KW-0677">Repeat</keyword>
<reference evidence="11" key="1">
    <citation type="journal article" date="2021" name="PeerJ">
        <title>Extensive microbial diversity within the chicken gut microbiome revealed by metagenomics and culture.</title>
        <authorList>
            <person name="Gilroy R."/>
            <person name="Ravi A."/>
            <person name="Getino M."/>
            <person name="Pursley I."/>
            <person name="Horton D.L."/>
            <person name="Alikhan N.F."/>
            <person name="Baker D."/>
            <person name="Gharbi K."/>
            <person name="Hall N."/>
            <person name="Watson M."/>
            <person name="Adriaenssens E.M."/>
            <person name="Foster-Nyarko E."/>
            <person name="Jarju S."/>
            <person name="Secka A."/>
            <person name="Antonio M."/>
            <person name="Oren A."/>
            <person name="Chaudhuri R.R."/>
            <person name="La Ragione R."/>
            <person name="Hildebrand F."/>
            <person name="Pallen M.J."/>
        </authorList>
    </citation>
    <scope>NUCLEOTIDE SEQUENCE</scope>
    <source>
        <strain evidence="11">CHK178-16964</strain>
    </source>
</reference>
<keyword evidence="8" id="KW-1278">Translocase</keyword>
<keyword evidence="3" id="KW-1003">Cell membrane</keyword>
<comment type="subcellular location">
    <subcellularLocation>
        <location evidence="1">Cell membrane</location>
        <topology evidence="1">Peripheral membrane protein</topology>
    </subcellularLocation>
</comment>
<dbReference type="Pfam" id="PF00005">
    <property type="entry name" value="ABC_tran"/>
    <property type="match status" value="2"/>
</dbReference>
<dbReference type="PANTHER" id="PTHR43790">
    <property type="entry name" value="CARBOHYDRATE TRANSPORT ATP-BINDING PROTEIN MG119-RELATED"/>
    <property type="match status" value="1"/>
</dbReference>
<sequence>MEEQKVLLRAEGITKRFAGMTALDKVQLTVYPGKVNVLLGENGAGKSTLVKIIAGVYTRDEGDIWFDGQKVEFTNVREAQKAGISIIHQELNMLPERTVAQNIFLGREPVKAAGIVDYKKMAVESKKLLDNLGLDLNPNTLVKNLSIAQQQMVEVTKALSFNLKLLIMDEPTSSLTKKEIDKLFEIVDRLKAQGIGIIYISHRMDELLRVGDQITIMRDGEYIDCVDTKNADMDEIVSKMVGRKIEKLYNRHWNEPGDVVLETKDLCGLRFRNVNIKVRKGEIVSLSGLVGAGRTEVAKALFGYDPVTGGKYIFNGREVTKPVPKKSVRMGMAFLPEDRKSEGLLLRKSIKENMISASLFKYFPKGILNGKIEAQVGETYRK</sequence>
<dbReference type="InterPro" id="IPR027417">
    <property type="entry name" value="P-loop_NTPase"/>
</dbReference>
<keyword evidence="6" id="KW-0547">Nucleotide-binding</keyword>
<organism evidence="11 12">
    <name type="scientific">Candidatus Lachnoclostridium stercoravium</name>
    <dbReference type="NCBI Taxonomy" id="2838633"/>
    <lineage>
        <taxon>Bacteria</taxon>
        <taxon>Bacillati</taxon>
        <taxon>Bacillota</taxon>
        <taxon>Clostridia</taxon>
        <taxon>Lachnospirales</taxon>
        <taxon>Lachnospiraceae</taxon>
    </lineage>
</organism>
<evidence type="ECO:0000313" key="12">
    <source>
        <dbReference type="Proteomes" id="UP000823900"/>
    </source>
</evidence>
<keyword evidence="2" id="KW-0813">Transport</keyword>
<dbReference type="SUPFAM" id="SSF52540">
    <property type="entry name" value="P-loop containing nucleoside triphosphate hydrolases"/>
    <property type="match status" value="2"/>
</dbReference>
<dbReference type="CDD" id="cd03216">
    <property type="entry name" value="ABC_Carb_Monos_I"/>
    <property type="match status" value="1"/>
</dbReference>
<dbReference type="AlphaFoldDB" id="A0A9D2KQ21"/>
<evidence type="ECO:0000256" key="8">
    <source>
        <dbReference type="ARBA" id="ARBA00022967"/>
    </source>
</evidence>
<dbReference type="InterPro" id="IPR003593">
    <property type="entry name" value="AAA+_ATPase"/>
</dbReference>
<dbReference type="GO" id="GO:0016887">
    <property type="term" value="F:ATP hydrolysis activity"/>
    <property type="evidence" value="ECO:0007669"/>
    <property type="project" value="InterPro"/>
</dbReference>
<protein>
    <submittedName>
        <fullName evidence="11">Sugar ABC transporter ATP-binding protein</fullName>
    </submittedName>
</protein>
<dbReference type="InterPro" id="IPR050107">
    <property type="entry name" value="ABC_carbohydrate_import_ATPase"/>
</dbReference>
<evidence type="ECO:0000256" key="7">
    <source>
        <dbReference type="ARBA" id="ARBA00022840"/>
    </source>
</evidence>
<dbReference type="SMART" id="SM00382">
    <property type="entry name" value="AAA"/>
    <property type="match status" value="1"/>
</dbReference>
<keyword evidence="9" id="KW-0472">Membrane</keyword>
<dbReference type="PROSITE" id="PS50893">
    <property type="entry name" value="ABC_TRANSPORTER_2"/>
    <property type="match status" value="1"/>
</dbReference>
<feature type="domain" description="ABC transporter" evidence="10">
    <location>
        <begin position="8"/>
        <end position="244"/>
    </location>
</feature>
<name>A0A9D2KQ21_9FIRM</name>
<comment type="caution">
    <text evidence="11">The sequence shown here is derived from an EMBL/GenBank/DDBJ whole genome shotgun (WGS) entry which is preliminary data.</text>
</comment>
<evidence type="ECO:0000256" key="2">
    <source>
        <dbReference type="ARBA" id="ARBA00022448"/>
    </source>
</evidence>
<dbReference type="FunFam" id="3.40.50.300:FF:000127">
    <property type="entry name" value="Ribose import ATP-binding protein RbsA"/>
    <property type="match status" value="1"/>
</dbReference>
<feature type="non-terminal residue" evidence="11">
    <location>
        <position position="382"/>
    </location>
</feature>